<evidence type="ECO:0000313" key="11">
    <source>
        <dbReference type="Proteomes" id="UP000008637"/>
    </source>
</evidence>
<dbReference type="HAMAP" id="MF_00238">
    <property type="entry name" value="Cytidyl_kinase_type1"/>
    <property type="match status" value="1"/>
</dbReference>
<name>E8ZK98_MYCHL</name>
<dbReference type="InterPro" id="IPR027417">
    <property type="entry name" value="P-loop_NTPase"/>
</dbReference>
<dbReference type="GO" id="GO:0005737">
    <property type="term" value="C:cytoplasm"/>
    <property type="evidence" value="ECO:0007669"/>
    <property type="project" value="UniProtKB-SubCell"/>
</dbReference>
<dbReference type="EMBL" id="FR773153">
    <property type="protein sequence ID" value="CBY92064.1"/>
    <property type="molecule type" value="Genomic_DNA"/>
</dbReference>
<sequence>MFFQIAIDGPSGVGKSTVANLLAQNLSFLHVNTGLIFRGVAWYLLRNPKREIGEVLREISQYKTFYFRKNSWILNGKEVSGEEFKKELVTKEASKIAKKGEIRSFVLEVEREVARKENIVMEGRDIGTKVFPNAILKVFLSASPAIRAKRRFLELQEKGLLEGRTLEEIEVEIKKRDLEDMNRELDPLCKAEDAVEICSDEMTPEEVVESIRKEFEIRKSQQLPPV</sequence>
<comment type="catalytic activity">
    <reaction evidence="6 8">
        <text>dCMP + ATP = dCDP + ADP</text>
        <dbReference type="Rhea" id="RHEA:25094"/>
        <dbReference type="ChEBI" id="CHEBI:30616"/>
        <dbReference type="ChEBI" id="CHEBI:57566"/>
        <dbReference type="ChEBI" id="CHEBI:58593"/>
        <dbReference type="ChEBI" id="CHEBI:456216"/>
        <dbReference type="EC" id="2.7.4.25"/>
    </reaction>
</comment>
<evidence type="ECO:0000256" key="7">
    <source>
        <dbReference type="ARBA" id="ARBA00048478"/>
    </source>
</evidence>
<evidence type="ECO:0000313" key="10">
    <source>
        <dbReference type="EMBL" id="CBY92064.1"/>
    </source>
</evidence>
<evidence type="ECO:0000256" key="4">
    <source>
        <dbReference type="ARBA" id="ARBA00022777"/>
    </source>
</evidence>
<comment type="similarity">
    <text evidence="1 8">Belongs to the cytidylate kinase family. Type 1 subfamily.</text>
</comment>
<gene>
    <name evidence="8 10" type="primary">cmk</name>
    <name evidence="10" type="ordered locus">HF1_00560</name>
</gene>
<evidence type="ECO:0000256" key="5">
    <source>
        <dbReference type="ARBA" id="ARBA00022840"/>
    </source>
</evidence>
<dbReference type="InterPro" id="IPR003136">
    <property type="entry name" value="Cytidylate_kin"/>
</dbReference>
<dbReference type="Proteomes" id="UP000008637">
    <property type="component" value="Chromosome"/>
</dbReference>
<keyword evidence="5 8" id="KW-0067">ATP-binding</keyword>
<comment type="catalytic activity">
    <reaction evidence="7 8">
        <text>CMP + ATP = CDP + ADP</text>
        <dbReference type="Rhea" id="RHEA:11600"/>
        <dbReference type="ChEBI" id="CHEBI:30616"/>
        <dbReference type="ChEBI" id="CHEBI:58069"/>
        <dbReference type="ChEBI" id="CHEBI:60377"/>
        <dbReference type="ChEBI" id="CHEBI:456216"/>
        <dbReference type="EC" id="2.7.4.25"/>
    </reaction>
</comment>
<dbReference type="OrthoDB" id="9807434at2"/>
<dbReference type="GO" id="GO:0036431">
    <property type="term" value="F:dCMP kinase activity"/>
    <property type="evidence" value="ECO:0007669"/>
    <property type="project" value="InterPro"/>
</dbReference>
<dbReference type="GO" id="GO:0006220">
    <property type="term" value="P:pyrimidine nucleotide metabolic process"/>
    <property type="evidence" value="ECO:0007669"/>
    <property type="project" value="UniProtKB-UniRule"/>
</dbReference>
<dbReference type="KEGG" id="mha:HF1_00560"/>
<dbReference type="Gene3D" id="3.40.50.300">
    <property type="entry name" value="P-loop containing nucleotide triphosphate hydrolases"/>
    <property type="match status" value="1"/>
</dbReference>
<dbReference type="GO" id="GO:0036430">
    <property type="term" value="F:CMP kinase activity"/>
    <property type="evidence" value="ECO:0007669"/>
    <property type="project" value="RHEA"/>
</dbReference>
<protein>
    <recommendedName>
        <fullName evidence="8">Cytidylate kinase</fullName>
        <shortName evidence="8">CK</shortName>
        <ecNumber evidence="8">2.7.4.25</ecNumber>
    </recommendedName>
    <alternativeName>
        <fullName evidence="8">Cytidine monophosphate kinase</fullName>
        <shortName evidence="8">CMP kinase</shortName>
    </alternativeName>
</protein>
<dbReference type="AlphaFoldDB" id="E8ZK98"/>
<evidence type="ECO:0000256" key="6">
    <source>
        <dbReference type="ARBA" id="ARBA00047615"/>
    </source>
</evidence>
<keyword evidence="11" id="KW-1185">Reference proteome</keyword>
<feature type="binding site" evidence="8">
    <location>
        <begin position="9"/>
        <end position="17"/>
    </location>
    <ligand>
        <name>ATP</name>
        <dbReference type="ChEBI" id="CHEBI:30616"/>
    </ligand>
</feature>
<dbReference type="CDD" id="cd02020">
    <property type="entry name" value="CMPK"/>
    <property type="match status" value="1"/>
</dbReference>
<evidence type="ECO:0000256" key="2">
    <source>
        <dbReference type="ARBA" id="ARBA00022679"/>
    </source>
</evidence>
<organism evidence="10 11">
    <name type="scientific">Mycoplasma haemofelis (strain Langford 1)</name>
    <name type="common">Haemobartonella felis</name>
    <dbReference type="NCBI Taxonomy" id="941640"/>
    <lineage>
        <taxon>Bacteria</taxon>
        <taxon>Bacillati</taxon>
        <taxon>Mycoplasmatota</taxon>
        <taxon>Mollicutes</taxon>
        <taxon>Mycoplasmataceae</taxon>
        <taxon>Mycoplasma</taxon>
    </lineage>
</organism>
<evidence type="ECO:0000259" key="9">
    <source>
        <dbReference type="Pfam" id="PF02224"/>
    </source>
</evidence>
<feature type="domain" description="Cytidylate kinase" evidence="9">
    <location>
        <begin position="5"/>
        <end position="215"/>
    </location>
</feature>
<keyword evidence="4 8" id="KW-0418">Kinase</keyword>
<proteinExistence type="inferred from homology"/>
<reference evidence="10 11" key="1">
    <citation type="journal article" date="2011" name="J. Bacteriol.">
        <title>Complete genome sequence of Mycoplasma haemofelis, a hemotropic mycoplasma.</title>
        <authorList>
            <person name="Barker E.N."/>
            <person name="Helps C.R."/>
            <person name="Peters I.R."/>
            <person name="Darby A.C."/>
            <person name="Radford A.D."/>
            <person name="Tasker S."/>
        </authorList>
    </citation>
    <scope>NUCLEOTIDE SEQUENCE [LARGE SCALE GENOMIC DNA]</scope>
    <source>
        <strain evidence="10 11">Langford 1</strain>
    </source>
</reference>
<dbReference type="HOGENOM" id="CLU_079959_0_2_14"/>
<evidence type="ECO:0000256" key="1">
    <source>
        <dbReference type="ARBA" id="ARBA00009427"/>
    </source>
</evidence>
<evidence type="ECO:0000256" key="3">
    <source>
        <dbReference type="ARBA" id="ARBA00022741"/>
    </source>
</evidence>
<dbReference type="Pfam" id="PF02224">
    <property type="entry name" value="Cytidylate_kin"/>
    <property type="match status" value="1"/>
</dbReference>
<dbReference type="SUPFAM" id="SSF52540">
    <property type="entry name" value="P-loop containing nucleoside triphosphate hydrolases"/>
    <property type="match status" value="1"/>
</dbReference>
<dbReference type="NCBIfam" id="TIGR00017">
    <property type="entry name" value="cmk"/>
    <property type="match status" value="1"/>
</dbReference>
<dbReference type="InterPro" id="IPR011994">
    <property type="entry name" value="Cytidylate_kinase_dom"/>
</dbReference>
<keyword evidence="8" id="KW-0963">Cytoplasm</keyword>
<evidence type="ECO:0000256" key="8">
    <source>
        <dbReference type="HAMAP-Rule" id="MF_00238"/>
    </source>
</evidence>
<accession>E8ZK98</accession>
<dbReference type="EC" id="2.7.4.25" evidence="8"/>
<keyword evidence="2 8" id="KW-0808">Transferase</keyword>
<dbReference type="GO" id="GO:0005524">
    <property type="term" value="F:ATP binding"/>
    <property type="evidence" value="ECO:0007669"/>
    <property type="project" value="UniProtKB-UniRule"/>
</dbReference>
<keyword evidence="3 8" id="KW-0547">Nucleotide-binding</keyword>
<comment type="subcellular location">
    <subcellularLocation>
        <location evidence="8">Cytoplasm</location>
    </subcellularLocation>
</comment>